<evidence type="ECO:0000313" key="2">
    <source>
        <dbReference type="EMBL" id="GAA2112644.1"/>
    </source>
</evidence>
<evidence type="ECO:0000256" key="1">
    <source>
        <dbReference type="SAM" id="Phobius"/>
    </source>
</evidence>
<keyword evidence="1" id="KW-0472">Membrane</keyword>
<reference evidence="3" key="1">
    <citation type="journal article" date="2019" name="Int. J. Syst. Evol. Microbiol.">
        <title>The Global Catalogue of Microorganisms (GCM) 10K type strain sequencing project: providing services to taxonomists for standard genome sequencing and annotation.</title>
        <authorList>
            <consortium name="The Broad Institute Genomics Platform"/>
            <consortium name="The Broad Institute Genome Sequencing Center for Infectious Disease"/>
            <person name="Wu L."/>
            <person name="Ma J."/>
        </authorList>
    </citation>
    <scope>NUCLEOTIDE SEQUENCE [LARGE SCALE GENOMIC DNA]</scope>
    <source>
        <strain evidence="3">JCM 14559</strain>
    </source>
</reference>
<dbReference type="RefSeq" id="WP_344555800.1">
    <property type="nucleotide sequence ID" value="NZ_BAAANS010000043.1"/>
</dbReference>
<keyword evidence="3" id="KW-1185">Reference proteome</keyword>
<comment type="caution">
    <text evidence="2">The sequence shown here is derived from an EMBL/GenBank/DDBJ whole genome shotgun (WGS) entry which is preliminary data.</text>
</comment>
<organism evidence="2 3">
    <name type="scientific">Kitasatospora saccharophila</name>
    <dbReference type="NCBI Taxonomy" id="407973"/>
    <lineage>
        <taxon>Bacteria</taxon>
        <taxon>Bacillati</taxon>
        <taxon>Actinomycetota</taxon>
        <taxon>Actinomycetes</taxon>
        <taxon>Kitasatosporales</taxon>
        <taxon>Streptomycetaceae</taxon>
        <taxon>Kitasatospora</taxon>
    </lineage>
</organism>
<gene>
    <name evidence="2" type="ORF">GCM10009759_55600</name>
</gene>
<dbReference type="EMBL" id="BAAANS010000043">
    <property type="protein sequence ID" value="GAA2112644.1"/>
    <property type="molecule type" value="Genomic_DNA"/>
</dbReference>
<proteinExistence type="predicted"/>
<keyword evidence="1" id="KW-0812">Transmembrane</keyword>
<feature type="transmembrane region" description="Helical" evidence="1">
    <location>
        <begin position="30"/>
        <end position="49"/>
    </location>
</feature>
<protein>
    <submittedName>
        <fullName evidence="2">Uncharacterized protein</fullName>
    </submittedName>
</protein>
<keyword evidence="1" id="KW-1133">Transmembrane helix</keyword>
<sequence>MTIKGIALIAAAGLADLAGTALLVADQVPVLAGALIGAATAGIPATILLNQRFARIDARAAEDAERRAQYDAAYATLGSQRERLMASLGRQLAQQRAELTARHRQELLQARTAEYLRGVRDTLGGALWGAEEQAPAEARVIDLAARRPEPSLVD</sequence>
<name>A0ABN2XJE6_9ACTN</name>
<dbReference type="Proteomes" id="UP001500897">
    <property type="component" value="Unassembled WGS sequence"/>
</dbReference>
<evidence type="ECO:0000313" key="3">
    <source>
        <dbReference type="Proteomes" id="UP001500897"/>
    </source>
</evidence>
<accession>A0ABN2XJE6</accession>